<name>A0A8T0E9H8_ARGBR</name>
<proteinExistence type="predicted"/>
<dbReference type="GO" id="GO:0016567">
    <property type="term" value="P:protein ubiquitination"/>
    <property type="evidence" value="ECO:0007669"/>
    <property type="project" value="TreeGrafter"/>
</dbReference>
<evidence type="ECO:0000256" key="1">
    <source>
        <dbReference type="PROSITE-ProRule" id="PRU00325"/>
    </source>
</evidence>
<dbReference type="GO" id="GO:0008270">
    <property type="term" value="F:zinc ion binding"/>
    <property type="evidence" value="ECO:0007669"/>
    <property type="project" value="UniProtKB-KW"/>
</dbReference>
<dbReference type="GO" id="GO:0005634">
    <property type="term" value="C:nucleus"/>
    <property type="evidence" value="ECO:0007669"/>
    <property type="project" value="TreeGrafter"/>
</dbReference>
<dbReference type="PANTHER" id="PTHR13374:SF3">
    <property type="entry name" value="DET1 HOMOLOG"/>
    <property type="match status" value="1"/>
</dbReference>
<dbReference type="InterPro" id="IPR007527">
    <property type="entry name" value="Znf_SWIM"/>
</dbReference>
<dbReference type="GO" id="GO:0031461">
    <property type="term" value="C:cullin-RING ubiquitin ligase complex"/>
    <property type="evidence" value="ECO:0007669"/>
    <property type="project" value="TreeGrafter"/>
</dbReference>
<keyword evidence="1" id="KW-0862">Zinc</keyword>
<dbReference type="PANTHER" id="PTHR13374">
    <property type="entry name" value="DET1 HOMOLOG DE-ETIOLATED-1 HOMOLOG"/>
    <property type="match status" value="1"/>
</dbReference>
<feature type="domain" description="SWIM-type" evidence="2">
    <location>
        <begin position="435"/>
        <end position="466"/>
    </location>
</feature>
<organism evidence="3 4">
    <name type="scientific">Argiope bruennichi</name>
    <name type="common">Wasp spider</name>
    <name type="synonym">Aranea bruennichi</name>
    <dbReference type="NCBI Taxonomy" id="94029"/>
    <lineage>
        <taxon>Eukaryota</taxon>
        <taxon>Metazoa</taxon>
        <taxon>Ecdysozoa</taxon>
        <taxon>Arthropoda</taxon>
        <taxon>Chelicerata</taxon>
        <taxon>Arachnida</taxon>
        <taxon>Araneae</taxon>
        <taxon>Araneomorphae</taxon>
        <taxon>Entelegynae</taxon>
        <taxon>Araneoidea</taxon>
        <taxon>Araneidae</taxon>
        <taxon>Argiope</taxon>
    </lineage>
</organism>
<dbReference type="InterPro" id="IPR019138">
    <property type="entry name" value="De-etiolated_protein_1_Det1"/>
</dbReference>
<dbReference type="PROSITE" id="PS50966">
    <property type="entry name" value="ZF_SWIM"/>
    <property type="match status" value="1"/>
</dbReference>
<evidence type="ECO:0000313" key="4">
    <source>
        <dbReference type="Proteomes" id="UP000807504"/>
    </source>
</evidence>
<comment type="caution">
    <text evidence="3">The sequence shown here is derived from an EMBL/GenBank/DDBJ whole genome shotgun (WGS) entry which is preliminary data.</text>
</comment>
<dbReference type="GO" id="GO:1990756">
    <property type="term" value="F:ubiquitin-like ligase-substrate adaptor activity"/>
    <property type="evidence" value="ECO:0007669"/>
    <property type="project" value="TreeGrafter"/>
</dbReference>
<accession>A0A8T0E9H8</accession>
<evidence type="ECO:0000313" key="3">
    <source>
        <dbReference type="EMBL" id="KAF8767986.1"/>
    </source>
</evidence>
<reference evidence="3" key="2">
    <citation type="submission" date="2020-06" db="EMBL/GenBank/DDBJ databases">
        <authorList>
            <person name="Sheffer M."/>
        </authorList>
    </citation>
    <scope>NUCLEOTIDE SEQUENCE</scope>
</reference>
<dbReference type="EMBL" id="JABXBU010002230">
    <property type="protein sequence ID" value="KAF8767986.1"/>
    <property type="molecule type" value="Genomic_DNA"/>
</dbReference>
<protein>
    <submittedName>
        <fullName evidence="3">DET1 like protein</fullName>
    </submittedName>
</protein>
<dbReference type="Pfam" id="PF09737">
    <property type="entry name" value="Det1"/>
    <property type="match status" value="1"/>
</dbReference>
<sequence length="1186" mass="137217">MIRSETVWRVQRTHKSTGRLNVYKGDFRCQHNVQQVSKHVKESKNTGCPAVLKITIQRYFSLPKHKDPLPEVIEFPALCELLYLHNHLLDSAAVKKFRPLSNLTQKRLIELFELGHTAATARQMLQMELELQSNEDYVEACMDSSKLPSLSVVNHLLNNEFRKIYGSRRESDIDREVEKYISSYNQQPFCVAGGIPIGYIITNAEETNIFREGVKLLCECFPEKCCLLQNGPLIVMIDDDLKEREVLSEIWPNSTYLLCQFHVLKAVWRWLMNSENKILKEHRQELYFFFKSLMYAETEMQLKELLQNMLENSTIRKYDKFIIYLSKLFSKKQLWCTCHRKMLLTRGNNTTNYVESLIKVLKETILGRVKAFSLVQLLDFIVTKFEKYLHSRYLDFSFGRSNKKLVKRFLPDDKGIIQNIRSLNKDNTYFEIDQHFVDLESSICTCFVGMNGKLCKHLSAVILKQNKQSTFVYSLESRKLMYEVATGKKLDSNSTLLLPLSFNPSHNFPSSQSDDALQPQFSSTVLPHSSNDILSQFNNNTLKHSSNDTLSPRDIDTFSQPCNDNNMVLPTINTTSQPIAATCQNSDSETDDDDGDYLQKFDDIINRIKSGYKNNPDVFKPAIKKMVKNVNKFGKTETGLVSALHNFGRNLNYSSRVLKCSRRRGNQIPVQPTAIARRKSIYSVVDIEKPPCFLRKFSPDGQHFVAFSLDQTSIEIYEYKGPAAGETLLSKLCVGQPNANDPDHRGIRSKIFEQFFKLKHTVNVAVNDEQLNRECSLFTDDGNHIIVGSAAYISDDNMPPFFEIYRNNESVSPNPRSYLENYTLHLIDMKNGILCDRRTFKTDKIFLSHNQGLYLYHDFLCVLSVQHQTIHVFQVKDNGTFINVRNIGRFCYEDDELYLSSVRYPEWEPCKTPFKPYRETSINALKHRILVFLYKRAVEECKNKDSPKPLCEYYQNFEHFCQLRMWKMQLIDKSHLLIKYASEDVITLRLPDPNAQPSFFVVYNMVTTEVLAVYENTSEKLLNIFESFCDYFRNAALQAPTQLSCSPSNNTYARTLQHRFQQTIINARFGGQTEAVKRLLAQLPISSQSYSVSPYLDLALFSYDDKWVSVMERPKACGDQPIRFYARDSGLLRFKIYAGVHGKNHPVSARRLVAFTFHPFDPFAISVQRTNSEYVVNFHVRHVESD</sequence>
<evidence type="ECO:0000259" key="2">
    <source>
        <dbReference type="PROSITE" id="PS50966"/>
    </source>
</evidence>
<gene>
    <name evidence="3" type="ORF">HNY73_020853</name>
</gene>
<keyword evidence="1" id="KW-0479">Metal-binding</keyword>
<dbReference type="GO" id="GO:0032436">
    <property type="term" value="P:positive regulation of proteasomal ubiquitin-dependent protein catabolic process"/>
    <property type="evidence" value="ECO:0007669"/>
    <property type="project" value="TreeGrafter"/>
</dbReference>
<dbReference type="Proteomes" id="UP000807504">
    <property type="component" value="Unassembled WGS sequence"/>
</dbReference>
<dbReference type="GO" id="GO:0031625">
    <property type="term" value="F:ubiquitin protein ligase binding"/>
    <property type="evidence" value="ECO:0007669"/>
    <property type="project" value="TreeGrafter"/>
</dbReference>
<reference evidence="3" key="1">
    <citation type="journal article" date="2020" name="bioRxiv">
        <title>Chromosome-level reference genome of the European wasp spider Argiope bruennichi: a resource for studies on range expansion and evolutionary adaptation.</title>
        <authorList>
            <person name="Sheffer M.M."/>
            <person name="Hoppe A."/>
            <person name="Krehenwinkel H."/>
            <person name="Uhl G."/>
            <person name="Kuss A.W."/>
            <person name="Jensen L."/>
            <person name="Jensen C."/>
            <person name="Gillespie R.G."/>
            <person name="Hoff K.J."/>
            <person name="Prost S."/>
        </authorList>
    </citation>
    <scope>NUCLEOTIDE SEQUENCE</scope>
</reference>
<keyword evidence="1" id="KW-0863">Zinc-finger</keyword>
<keyword evidence="4" id="KW-1185">Reference proteome</keyword>
<dbReference type="AlphaFoldDB" id="A0A8T0E9H8"/>